<dbReference type="GO" id="GO:0005524">
    <property type="term" value="F:ATP binding"/>
    <property type="evidence" value="ECO:0007669"/>
    <property type="project" value="UniProtKB-KW"/>
</dbReference>
<gene>
    <name evidence="6" type="ORF">VW23_018295</name>
</gene>
<evidence type="ECO:0000259" key="5">
    <source>
        <dbReference type="PROSITE" id="PS50893"/>
    </source>
</evidence>
<feature type="domain" description="ABC transporter" evidence="5">
    <location>
        <begin position="7"/>
        <end position="235"/>
    </location>
</feature>
<reference evidence="6 7" key="1">
    <citation type="journal article" date="2015" name="Genome Announc.">
        <title>Genome Assemblies of Three Soil-Associated Devosia species: D. insulae, D. limi, and D. soli.</title>
        <authorList>
            <person name="Hassan Y.I."/>
            <person name="Lepp D."/>
            <person name="Zhou T."/>
        </authorList>
    </citation>
    <scope>NUCLEOTIDE SEQUENCE [LARGE SCALE GENOMIC DNA]</scope>
    <source>
        <strain evidence="6 7">DS-56</strain>
    </source>
</reference>
<dbReference type="CDD" id="cd03230">
    <property type="entry name" value="ABC_DR_subfamily_A"/>
    <property type="match status" value="1"/>
</dbReference>
<dbReference type="SUPFAM" id="SSF52540">
    <property type="entry name" value="P-loop containing nucleoside triphosphate hydrolases"/>
    <property type="match status" value="1"/>
</dbReference>
<dbReference type="AlphaFoldDB" id="A0A1E5XRD6"/>
<dbReference type="InterPro" id="IPR003593">
    <property type="entry name" value="AAA+_ATPase"/>
</dbReference>
<evidence type="ECO:0000256" key="2">
    <source>
        <dbReference type="ARBA" id="ARBA00022448"/>
    </source>
</evidence>
<dbReference type="InterPro" id="IPR017871">
    <property type="entry name" value="ABC_transporter-like_CS"/>
</dbReference>
<dbReference type="EMBL" id="LAJE02000173">
    <property type="protein sequence ID" value="OEO31064.1"/>
    <property type="molecule type" value="Genomic_DNA"/>
</dbReference>
<keyword evidence="3" id="KW-0547">Nucleotide-binding</keyword>
<keyword evidence="7" id="KW-1185">Reference proteome</keyword>
<dbReference type="GO" id="GO:0016887">
    <property type="term" value="F:ATP hydrolysis activity"/>
    <property type="evidence" value="ECO:0007669"/>
    <property type="project" value="InterPro"/>
</dbReference>
<sequence length="288" mass="31151">MSEDLMISVENLVFTYPGASAPTLSSLTFRVEPGEIYGLLGPSGAGKSTTQRILMGLLKGFSGTAEIFGEPVASLGRHLYERIGVSFELPAVYLRLTALENLKLFAGLYSKATRDPMEVLASVDLADAAHQRVDQFSKGMKMRLNLCRALLHDPDLVFLDEPTTGQDPARSRLTRDLILALKDRGTTIFLTTHNMAEAEEICDRVGFLAGGCIPVTGSPTELMRQFGRSELEVTTAMTAGLEKRSFAMEGIGDNAEFLGLLTAGQVVSMHTQEASLDDIFIRATGVGQ</sequence>
<evidence type="ECO:0000256" key="1">
    <source>
        <dbReference type="ARBA" id="ARBA00005417"/>
    </source>
</evidence>
<comment type="similarity">
    <text evidence="1">Belongs to the ABC transporter superfamily.</text>
</comment>
<evidence type="ECO:0000313" key="6">
    <source>
        <dbReference type="EMBL" id="OEO31064.1"/>
    </source>
</evidence>
<keyword evidence="2" id="KW-0813">Transport</keyword>
<evidence type="ECO:0000313" key="7">
    <source>
        <dbReference type="Proteomes" id="UP000095463"/>
    </source>
</evidence>
<dbReference type="InterPro" id="IPR027417">
    <property type="entry name" value="P-loop_NTPase"/>
</dbReference>
<accession>A0A1E5XRD6</accession>
<evidence type="ECO:0000256" key="3">
    <source>
        <dbReference type="ARBA" id="ARBA00022741"/>
    </source>
</evidence>
<dbReference type="Gene3D" id="3.40.50.300">
    <property type="entry name" value="P-loop containing nucleotide triphosphate hydrolases"/>
    <property type="match status" value="1"/>
</dbReference>
<dbReference type="PROSITE" id="PS50893">
    <property type="entry name" value="ABC_TRANSPORTER_2"/>
    <property type="match status" value="1"/>
</dbReference>
<evidence type="ECO:0000256" key="4">
    <source>
        <dbReference type="ARBA" id="ARBA00022840"/>
    </source>
</evidence>
<dbReference type="SMART" id="SM00382">
    <property type="entry name" value="AAA"/>
    <property type="match status" value="1"/>
</dbReference>
<proteinExistence type="inferred from homology"/>
<keyword evidence="4 6" id="KW-0067">ATP-binding</keyword>
<comment type="caution">
    <text evidence="6">The sequence shown here is derived from an EMBL/GenBank/DDBJ whole genome shotgun (WGS) entry which is preliminary data.</text>
</comment>
<name>A0A1E5XRD6_9HYPH</name>
<dbReference type="Proteomes" id="UP000095463">
    <property type="component" value="Unassembled WGS sequence"/>
</dbReference>
<dbReference type="InterPro" id="IPR050763">
    <property type="entry name" value="ABC_transporter_ATP-binding"/>
</dbReference>
<dbReference type="InterPro" id="IPR003439">
    <property type="entry name" value="ABC_transporter-like_ATP-bd"/>
</dbReference>
<dbReference type="PANTHER" id="PTHR42711:SF18">
    <property type="entry name" value="ABC TRANSPORTER, ATP-BINDING PROTEIN"/>
    <property type="match status" value="1"/>
</dbReference>
<protein>
    <submittedName>
        <fullName evidence="6">ABC transporter ATP-binding protein</fullName>
    </submittedName>
</protein>
<dbReference type="PANTHER" id="PTHR42711">
    <property type="entry name" value="ABC TRANSPORTER ATP-BINDING PROTEIN"/>
    <property type="match status" value="1"/>
</dbReference>
<organism evidence="6 7">
    <name type="scientific">Devosia insulae DS-56</name>
    <dbReference type="NCBI Taxonomy" id="1116389"/>
    <lineage>
        <taxon>Bacteria</taxon>
        <taxon>Pseudomonadati</taxon>
        <taxon>Pseudomonadota</taxon>
        <taxon>Alphaproteobacteria</taxon>
        <taxon>Hyphomicrobiales</taxon>
        <taxon>Devosiaceae</taxon>
        <taxon>Devosia</taxon>
    </lineage>
</organism>
<dbReference type="Pfam" id="PF00005">
    <property type="entry name" value="ABC_tran"/>
    <property type="match status" value="1"/>
</dbReference>
<dbReference type="PROSITE" id="PS00211">
    <property type="entry name" value="ABC_TRANSPORTER_1"/>
    <property type="match status" value="1"/>
</dbReference>